<keyword evidence="1" id="KW-0472">Membrane</keyword>
<keyword evidence="1" id="KW-1133">Transmembrane helix</keyword>
<feature type="transmembrane region" description="Helical" evidence="1">
    <location>
        <begin position="39"/>
        <end position="59"/>
    </location>
</feature>
<comment type="caution">
    <text evidence="2">The sequence shown here is derived from an EMBL/GenBank/DDBJ whole genome shotgun (WGS) entry which is preliminary data.</text>
</comment>
<name>A0AAE0L131_9CHLO</name>
<evidence type="ECO:0000313" key="2">
    <source>
        <dbReference type="EMBL" id="KAK3268188.1"/>
    </source>
</evidence>
<proteinExistence type="predicted"/>
<dbReference type="AlphaFoldDB" id="A0AAE0L131"/>
<gene>
    <name evidence="2" type="ORF">CYMTET_23296</name>
</gene>
<dbReference type="Proteomes" id="UP001190700">
    <property type="component" value="Unassembled WGS sequence"/>
</dbReference>
<dbReference type="EMBL" id="LGRX02011973">
    <property type="protein sequence ID" value="KAK3268188.1"/>
    <property type="molecule type" value="Genomic_DNA"/>
</dbReference>
<evidence type="ECO:0000256" key="1">
    <source>
        <dbReference type="SAM" id="Phobius"/>
    </source>
</evidence>
<accession>A0AAE0L131</accession>
<evidence type="ECO:0000313" key="3">
    <source>
        <dbReference type="Proteomes" id="UP001190700"/>
    </source>
</evidence>
<organism evidence="2 3">
    <name type="scientific">Cymbomonas tetramitiformis</name>
    <dbReference type="NCBI Taxonomy" id="36881"/>
    <lineage>
        <taxon>Eukaryota</taxon>
        <taxon>Viridiplantae</taxon>
        <taxon>Chlorophyta</taxon>
        <taxon>Pyramimonadophyceae</taxon>
        <taxon>Pyramimonadales</taxon>
        <taxon>Pyramimonadaceae</taxon>
        <taxon>Cymbomonas</taxon>
    </lineage>
</organism>
<keyword evidence="1" id="KW-0812">Transmembrane</keyword>
<sequence length="159" mass="17826">MALEENDSFQTSSKTNSRFKTTVGVVLKVLDDDKQLRKVYLGLFINLLILAFNFSVIVLQSEFSRDRRMTSSVMLVTVPPENDVLFLEWLQDQIKNAWKDPVCGDGICHAPYEFASFGRDARCTPVVLSGLTAVSDFTMLSGLSPLWNVPRCIDAGTQR</sequence>
<protein>
    <submittedName>
        <fullName evidence="2">Uncharacterized protein</fullName>
    </submittedName>
</protein>
<reference evidence="2 3" key="1">
    <citation type="journal article" date="2015" name="Genome Biol. Evol.">
        <title>Comparative Genomics of a Bacterivorous Green Alga Reveals Evolutionary Causalities and Consequences of Phago-Mixotrophic Mode of Nutrition.</title>
        <authorList>
            <person name="Burns J.A."/>
            <person name="Paasch A."/>
            <person name="Narechania A."/>
            <person name="Kim E."/>
        </authorList>
    </citation>
    <scope>NUCLEOTIDE SEQUENCE [LARGE SCALE GENOMIC DNA]</scope>
    <source>
        <strain evidence="2 3">PLY_AMNH</strain>
    </source>
</reference>
<keyword evidence="3" id="KW-1185">Reference proteome</keyword>